<name>A0A250XKX5_9CHLO</name>
<comment type="caution">
    <text evidence="1">The sequence shown here is derived from an EMBL/GenBank/DDBJ whole genome shotgun (WGS) entry which is preliminary data.</text>
</comment>
<reference evidence="1 2" key="1">
    <citation type="submission" date="2017-08" db="EMBL/GenBank/DDBJ databases">
        <title>Acidophilic green algal genome provides insights into adaptation to an acidic environment.</title>
        <authorList>
            <person name="Hirooka S."/>
            <person name="Hirose Y."/>
            <person name="Kanesaki Y."/>
            <person name="Higuchi S."/>
            <person name="Fujiwara T."/>
            <person name="Onuma R."/>
            <person name="Era A."/>
            <person name="Ohbayashi R."/>
            <person name="Uzuka A."/>
            <person name="Nozaki H."/>
            <person name="Yoshikawa H."/>
            <person name="Miyagishima S.Y."/>
        </authorList>
    </citation>
    <scope>NUCLEOTIDE SEQUENCE [LARGE SCALE GENOMIC DNA]</scope>
    <source>
        <strain evidence="1 2">NIES-2499</strain>
    </source>
</reference>
<dbReference type="Proteomes" id="UP000232323">
    <property type="component" value="Unassembled WGS sequence"/>
</dbReference>
<protein>
    <submittedName>
        <fullName evidence="1">Uncharacterized protein</fullName>
    </submittedName>
</protein>
<dbReference type="AlphaFoldDB" id="A0A250XKX5"/>
<accession>A0A250XKX5</accession>
<dbReference type="EMBL" id="BEGY01000106">
    <property type="protein sequence ID" value="GAX83728.1"/>
    <property type="molecule type" value="Genomic_DNA"/>
</dbReference>
<evidence type="ECO:0000313" key="2">
    <source>
        <dbReference type="Proteomes" id="UP000232323"/>
    </source>
</evidence>
<proteinExistence type="predicted"/>
<gene>
    <name evidence="1" type="ORF">CEUSTIGMA_g11153.t1</name>
</gene>
<sequence>MQYGASFCFRPSVPLVDIQSRAGSFLDSRKSKNDQAHKALLRNQPAAVIIMEDQLDFNPFMEQRASNTAKCQQPSKSCSTDLGISIMMPMDLAPASVPMDLAPASVPIMDLAPASVPIMDLAPASVPIMDLAPASVPMDLAPASVPIMDLAPASVPMDLAPASVPMDLAPASLQKDVHSHNTAYQSCMLPALNATVKGIKRSLQDDLTLSLLELLCCTMHQLYIRVSLRS</sequence>
<keyword evidence="2" id="KW-1185">Reference proteome</keyword>
<evidence type="ECO:0000313" key="1">
    <source>
        <dbReference type="EMBL" id="GAX83728.1"/>
    </source>
</evidence>
<organism evidence="1 2">
    <name type="scientific">Chlamydomonas eustigma</name>
    <dbReference type="NCBI Taxonomy" id="1157962"/>
    <lineage>
        <taxon>Eukaryota</taxon>
        <taxon>Viridiplantae</taxon>
        <taxon>Chlorophyta</taxon>
        <taxon>core chlorophytes</taxon>
        <taxon>Chlorophyceae</taxon>
        <taxon>CS clade</taxon>
        <taxon>Chlamydomonadales</taxon>
        <taxon>Chlamydomonadaceae</taxon>
        <taxon>Chlamydomonas</taxon>
    </lineage>
</organism>
<dbReference type="OrthoDB" id="10068079at2759"/>